<organism evidence="1">
    <name type="scientific">Culicoides sonorensis</name>
    <name type="common">Biting midge</name>
    <dbReference type="NCBI Taxonomy" id="179676"/>
    <lineage>
        <taxon>Eukaryota</taxon>
        <taxon>Metazoa</taxon>
        <taxon>Ecdysozoa</taxon>
        <taxon>Arthropoda</taxon>
        <taxon>Hexapoda</taxon>
        <taxon>Insecta</taxon>
        <taxon>Pterygota</taxon>
        <taxon>Neoptera</taxon>
        <taxon>Endopterygota</taxon>
        <taxon>Diptera</taxon>
        <taxon>Nematocera</taxon>
        <taxon>Chironomoidea</taxon>
        <taxon>Ceratopogonidae</taxon>
        <taxon>Ceratopogoninae</taxon>
        <taxon>Culicoides</taxon>
        <taxon>Monoculicoides</taxon>
    </lineage>
</organism>
<dbReference type="VEuPathDB" id="VectorBase:CSON005558"/>
<evidence type="ECO:0000313" key="1">
    <source>
        <dbReference type="EMBL" id="SSX21895.1"/>
    </source>
</evidence>
<dbReference type="AlphaFoldDB" id="A0A336LVD4"/>
<name>A0A336LVD4_CULSO</name>
<dbReference type="EMBL" id="UFQT01000218">
    <property type="protein sequence ID" value="SSX21895.1"/>
    <property type="molecule type" value="Genomic_DNA"/>
</dbReference>
<reference evidence="1" key="1">
    <citation type="submission" date="2018-07" db="EMBL/GenBank/DDBJ databases">
        <authorList>
            <person name="Quirk P.G."/>
            <person name="Krulwich T.A."/>
        </authorList>
    </citation>
    <scope>NUCLEOTIDE SEQUENCE</scope>
</reference>
<accession>A0A336LVD4</accession>
<sequence length="82" mass="9704">MGVLFGNTDVKIPFRHDQIGDHHYQLMLFYGNLWFIETYFSLFGHEAIDFANFLSGSSPRCTVICINLNRTELIYDVYWEFD</sequence>
<protein>
    <submittedName>
        <fullName evidence="1">CSON005558 protein</fullName>
    </submittedName>
</protein>
<proteinExistence type="predicted"/>
<gene>
    <name evidence="1" type="primary">CSON005558</name>
</gene>